<keyword evidence="4" id="KW-1185">Reference proteome</keyword>
<dbReference type="Proteomes" id="UP000502706">
    <property type="component" value="Chromosome"/>
</dbReference>
<feature type="transmembrane region" description="Helical" evidence="2">
    <location>
        <begin position="24"/>
        <end position="49"/>
    </location>
</feature>
<keyword evidence="2" id="KW-1133">Transmembrane helix</keyword>
<gene>
    <name evidence="3" type="ORF">GBA65_00600</name>
</gene>
<dbReference type="AlphaFoldDB" id="A0A6G8PTK0"/>
<dbReference type="RefSeq" id="WP_166394928.1">
    <property type="nucleotide sequence ID" value="NZ_CP045121.1"/>
</dbReference>
<accession>A0A6G8PTK0</accession>
<proteinExistence type="predicted"/>
<protein>
    <submittedName>
        <fullName evidence="3">Uncharacterized protein</fullName>
    </submittedName>
</protein>
<feature type="compositionally biased region" description="Basic and acidic residues" evidence="1">
    <location>
        <begin position="157"/>
        <end position="184"/>
    </location>
</feature>
<feature type="region of interest" description="Disordered" evidence="1">
    <location>
        <begin position="151"/>
        <end position="184"/>
    </location>
</feature>
<organism evidence="3 4">
    <name type="scientific">Rubrobacter marinus</name>
    <dbReference type="NCBI Taxonomy" id="2653852"/>
    <lineage>
        <taxon>Bacteria</taxon>
        <taxon>Bacillati</taxon>
        <taxon>Actinomycetota</taxon>
        <taxon>Rubrobacteria</taxon>
        <taxon>Rubrobacterales</taxon>
        <taxon>Rubrobacteraceae</taxon>
        <taxon>Rubrobacter</taxon>
    </lineage>
</organism>
<evidence type="ECO:0000313" key="3">
    <source>
        <dbReference type="EMBL" id="QIN77261.1"/>
    </source>
</evidence>
<dbReference type="KEGG" id="rmar:GBA65_00600"/>
<reference evidence="3 4" key="1">
    <citation type="submission" date="2019-10" db="EMBL/GenBank/DDBJ databases">
        <title>Rubrobacter sp nov SCSIO 52915 isolated from a deep-sea sediment in the South China Sea.</title>
        <authorList>
            <person name="Chen R.W."/>
        </authorList>
    </citation>
    <scope>NUCLEOTIDE SEQUENCE [LARGE SCALE GENOMIC DNA]</scope>
    <source>
        <strain evidence="3 4">SCSIO 52915</strain>
    </source>
</reference>
<evidence type="ECO:0000256" key="2">
    <source>
        <dbReference type="SAM" id="Phobius"/>
    </source>
</evidence>
<name>A0A6G8PTK0_9ACTN</name>
<evidence type="ECO:0000313" key="4">
    <source>
        <dbReference type="Proteomes" id="UP000502706"/>
    </source>
</evidence>
<sequence length="184" mass="19146">MCGRKISRSHGPDPWASVSPRGRIFASLAVLVPVALSGLALVALAPAFWWIFTTYFWISFPALGLLASGISGLSGDAVGGSSAGGKERELLEALRERGELTPAGAAMETSLTVAEAGAMLGGLAEGGHLEVRARGGALSYALWEVPERTVPRSALGEPRHEPPGLELLESGRDATGRDLERSGT</sequence>
<keyword evidence="2" id="KW-0812">Transmembrane</keyword>
<dbReference type="EMBL" id="CP045121">
    <property type="protein sequence ID" value="QIN77261.1"/>
    <property type="molecule type" value="Genomic_DNA"/>
</dbReference>
<keyword evidence="2" id="KW-0472">Membrane</keyword>
<evidence type="ECO:0000256" key="1">
    <source>
        <dbReference type="SAM" id="MobiDB-lite"/>
    </source>
</evidence>